<sequence length="222" mass="25673">MEEFVEGPPSDKNRNMEEEDAERLSPLEVMDMVERFRKGSSTLSEVLLQQLEENKKEDLLAKLFGEHTESPDMKVPEIMDEQVREADKILLATQEKCPFCKKVLDELRITTPQHRTYMKEHLQSSYLLGDPASMNAEDVKNALEYWGDVERLPTLVKSMHQKKPMQVKFGKSEKAKTHALLKEEVAKYHLAWVCYAPTSGRYLNATYTPGHLKLHTQLQRDP</sequence>
<feature type="region of interest" description="Disordered" evidence="1">
    <location>
        <begin position="1"/>
        <end position="25"/>
    </location>
</feature>
<dbReference type="AlphaFoldDB" id="A0A812UKQ1"/>
<accession>A0A812UKQ1</accession>
<organism evidence="2 3">
    <name type="scientific">Symbiodinium pilosum</name>
    <name type="common">Dinoflagellate</name>
    <dbReference type="NCBI Taxonomy" id="2952"/>
    <lineage>
        <taxon>Eukaryota</taxon>
        <taxon>Sar</taxon>
        <taxon>Alveolata</taxon>
        <taxon>Dinophyceae</taxon>
        <taxon>Suessiales</taxon>
        <taxon>Symbiodiniaceae</taxon>
        <taxon>Symbiodinium</taxon>
    </lineage>
</organism>
<evidence type="ECO:0000313" key="3">
    <source>
        <dbReference type="Proteomes" id="UP000649617"/>
    </source>
</evidence>
<keyword evidence="3" id="KW-1185">Reference proteome</keyword>
<proteinExistence type="predicted"/>
<evidence type="ECO:0000313" key="2">
    <source>
        <dbReference type="EMBL" id="CAE7583652.1"/>
    </source>
</evidence>
<reference evidence="2" key="1">
    <citation type="submission" date="2021-02" db="EMBL/GenBank/DDBJ databases">
        <authorList>
            <person name="Dougan E. K."/>
            <person name="Rhodes N."/>
            <person name="Thang M."/>
            <person name="Chan C."/>
        </authorList>
    </citation>
    <scope>NUCLEOTIDE SEQUENCE</scope>
</reference>
<comment type="caution">
    <text evidence="2">The sequence shown here is derived from an EMBL/GenBank/DDBJ whole genome shotgun (WGS) entry which is preliminary data.</text>
</comment>
<name>A0A812UKQ1_SYMPI</name>
<protein>
    <submittedName>
        <fullName evidence="2">Uncharacterized protein</fullName>
    </submittedName>
</protein>
<dbReference type="Proteomes" id="UP000649617">
    <property type="component" value="Unassembled WGS sequence"/>
</dbReference>
<dbReference type="OrthoDB" id="443322at2759"/>
<dbReference type="EMBL" id="CAJNIZ010038863">
    <property type="protein sequence ID" value="CAE7583652.1"/>
    <property type="molecule type" value="Genomic_DNA"/>
</dbReference>
<gene>
    <name evidence="2" type="ORF">SPIL2461_LOCUS15615</name>
</gene>
<evidence type="ECO:0000256" key="1">
    <source>
        <dbReference type="SAM" id="MobiDB-lite"/>
    </source>
</evidence>